<keyword evidence="2" id="KW-1185">Reference proteome</keyword>
<reference evidence="2" key="1">
    <citation type="submission" date="2015-07" db="EMBL/GenBank/DDBJ databases">
        <authorList>
            <person name="Rodrigo-Torres Lidia"/>
            <person name="Arahal R.David."/>
        </authorList>
    </citation>
    <scope>NUCLEOTIDE SEQUENCE [LARGE SCALE GENOMIC DNA]</scope>
    <source>
        <strain evidence="2">CECT 5112</strain>
    </source>
</reference>
<name>A0A0M7AL10_9HYPH</name>
<proteinExistence type="predicted"/>
<protein>
    <submittedName>
        <fullName evidence="1">Uncharacterized protein</fullName>
    </submittedName>
</protein>
<evidence type="ECO:0000313" key="2">
    <source>
        <dbReference type="Proteomes" id="UP000053235"/>
    </source>
</evidence>
<gene>
    <name evidence="1" type="ORF">LAX5112_04116</name>
</gene>
<sequence length="419" mass="45324">MQIVMAIVAGQIVVAGPAVQLVGTVAADKDVVVRPFDFDNLAADTFMTWVRIGAAVVLLIMRIEDQRVLHPDVDGEDAVVKVPVAAIVKVFKPERDCSGIGFQDASGVQNAIRVQINGLAESRCVIRIGADHRFSAVRRDMIQPWSVTMDGGLIAIRILEHQLGGVFAFLPNVQIQALIAAVQAVAIGDDKETERVTGLDIQVFPTFALNQIAAASLQRGVRPQNLDVCDKSIFLDLVVAESVSIAGCFTFEHNRHRMIIHDLNAGDLDQVWSTGAVEDVVAVVAIEDIVACAAPDFVISVLSGHDVVPEAAGHNVRMPSANKCIVFIRPDHGTRCGQTCHFLSPYSLRRTQSKEAVAGNGPLTLQNVHVRSYLIQLDRGGVDLDASGVTVLHDPVFDFEKAMPENAKQEFCANQQFSL</sequence>
<organism evidence="1 2">
    <name type="scientific">Roseibium alexandrii</name>
    <dbReference type="NCBI Taxonomy" id="388408"/>
    <lineage>
        <taxon>Bacteria</taxon>
        <taxon>Pseudomonadati</taxon>
        <taxon>Pseudomonadota</taxon>
        <taxon>Alphaproteobacteria</taxon>
        <taxon>Hyphomicrobiales</taxon>
        <taxon>Stappiaceae</taxon>
        <taxon>Roseibium</taxon>
    </lineage>
</organism>
<dbReference type="EMBL" id="CXWD01000019">
    <property type="protein sequence ID" value="CTQ75096.1"/>
    <property type="molecule type" value="Genomic_DNA"/>
</dbReference>
<dbReference type="AlphaFoldDB" id="A0A0M7AL10"/>
<accession>A0A0M7AL10</accession>
<dbReference type="Proteomes" id="UP000053235">
    <property type="component" value="Unassembled WGS sequence"/>
</dbReference>
<evidence type="ECO:0000313" key="1">
    <source>
        <dbReference type="EMBL" id="CTQ75096.1"/>
    </source>
</evidence>